<reference evidence="4" key="1">
    <citation type="submission" date="2020-10" db="EMBL/GenBank/DDBJ databases">
        <authorList>
            <person name="Gilroy R."/>
        </authorList>
    </citation>
    <scope>NUCLEOTIDE SEQUENCE</scope>
    <source>
        <strain evidence="4">CHK190-19873</strain>
    </source>
</reference>
<dbReference type="EMBL" id="DVIQ01000027">
    <property type="protein sequence ID" value="HIS31086.1"/>
    <property type="molecule type" value="Genomic_DNA"/>
</dbReference>
<name>A0A9D1ESX1_9FIRM</name>
<dbReference type="PROSITE" id="PS00139">
    <property type="entry name" value="THIOL_PROTEASE_CYS"/>
    <property type="match status" value="1"/>
</dbReference>
<dbReference type="Pfam" id="PF00112">
    <property type="entry name" value="Peptidase_C1"/>
    <property type="match status" value="1"/>
</dbReference>
<protein>
    <submittedName>
        <fullName evidence="4">Peptidase C1</fullName>
    </submittedName>
</protein>
<accession>A0A9D1ESX1</accession>
<feature type="domain" description="Peptidase C1A papain C-terminal" evidence="3">
    <location>
        <begin position="33"/>
        <end position="253"/>
    </location>
</feature>
<dbReference type="Proteomes" id="UP000823935">
    <property type="component" value="Unassembled WGS sequence"/>
</dbReference>
<comment type="similarity">
    <text evidence="1">Belongs to the peptidase C1 family.</text>
</comment>
<reference evidence="4" key="2">
    <citation type="journal article" date="2021" name="PeerJ">
        <title>Extensive microbial diversity within the chicken gut microbiome revealed by metagenomics and culture.</title>
        <authorList>
            <person name="Gilroy R."/>
            <person name="Ravi A."/>
            <person name="Getino M."/>
            <person name="Pursley I."/>
            <person name="Horton D.L."/>
            <person name="Alikhan N.F."/>
            <person name="Baker D."/>
            <person name="Gharbi K."/>
            <person name="Hall N."/>
            <person name="Watson M."/>
            <person name="Adriaenssens E.M."/>
            <person name="Foster-Nyarko E."/>
            <person name="Jarju S."/>
            <person name="Secka A."/>
            <person name="Antonio M."/>
            <person name="Oren A."/>
            <person name="Chaudhuri R.R."/>
            <person name="La Ragione R."/>
            <person name="Hildebrand F."/>
            <person name="Pallen M.J."/>
        </authorList>
    </citation>
    <scope>NUCLEOTIDE SEQUENCE</scope>
    <source>
        <strain evidence="4">CHK190-19873</strain>
    </source>
</reference>
<comment type="caution">
    <text evidence="4">The sequence shown here is derived from an EMBL/GenBank/DDBJ whole genome shotgun (WGS) entry which is preliminary data.</text>
</comment>
<evidence type="ECO:0000256" key="2">
    <source>
        <dbReference type="SAM" id="MobiDB-lite"/>
    </source>
</evidence>
<dbReference type="AlphaFoldDB" id="A0A9D1ESX1"/>
<feature type="region of interest" description="Disordered" evidence="2">
    <location>
        <begin position="1"/>
        <end position="29"/>
    </location>
</feature>
<feature type="compositionally biased region" description="Polar residues" evidence="2">
    <location>
        <begin position="1"/>
        <end position="22"/>
    </location>
</feature>
<sequence length="419" mass="45587">MAGQITQAVVGQESGGTAQTGTALAEEIPEEGLPAYYDGRETGRAPQVKNQGNLGTCWALAATSALEANLCPAETWSFSADHMSMQNGYGNNQNDGGAYTMAMAYLAAWIGPVTEEADPYGDGYSPDGLSPVKHVQEMHMIRDASVEEIKKEVYLYGAVQASIYVADGSLDASPYYSSANDSYRYTGEESANHDILIIGWDDSYQAANFTNPPSGNGAFICQNSWGNQFGENGIFYVSYEDARIWETCVSYAVIENTDNYGQIYQSDLCGWVGQIGYGSDTCYFANVYTPTGNETLEAVGFYATDRNTSYEVYVVERFADTSSLVVWEPDVAGSFETAGYYTVPLEETVSLAAGEPFAVLVKITTPDSPYPVAAEYQADEMTQNVTIDDGQGYISNNGYLWTRTEQQYGCNICLKAYTS</sequence>
<evidence type="ECO:0000313" key="4">
    <source>
        <dbReference type="EMBL" id="HIS31086.1"/>
    </source>
</evidence>
<evidence type="ECO:0000256" key="1">
    <source>
        <dbReference type="ARBA" id="ARBA00008455"/>
    </source>
</evidence>
<dbReference type="PANTHER" id="PTHR12411">
    <property type="entry name" value="CYSTEINE PROTEASE FAMILY C1-RELATED"/>
    <property type="match status" value="1"/>
</dbReference>
<evidence type="ECO:0000259" key="3">
    <source>
        <dbReference type="SMART" id="SM00645"/>
    </source>
</evidence>
<proteinExistence type="inferred from homology"/>
<dbReference type="CDD" id="cd02619">
    <property type="entry name" value="Peptidase_C1"/>
    <property type="match status" value="1"/>
</dbReference>
<gene>
    <name evidence="4" type="ORF">IAB44_05980</name>
</gene>
<dbReference type="SUPFAM" id="SSF54001">
    <property type="entry name" value="Cysteine proteinases"/>
    <property type="match status" value="1"/>
</dbReference>
<dbReference type="SMART" id="SM00645">
    <property type="entry name" value="Pept_C1"/>
    <property type="match status" value="1"/>
</dbReference>
<dbReference type="InterPro" id="IPR000668">
    <property type="entry name" value="Peptidase_C1A_C"/>
</dbReference>
<dbReference type="InterPro" id="IPR013128">
    <property type="entry name" value="Peptidase_C1A"/>
</dbReference>
<evidence type="ECO:0000313" key="5">
    <source>
        <dbReference type="Proteomes" id="UP000823935"/>
    </source>
</evidence>
<organism evidence="4 5">
    <name type="scientific">Candidatus Limivivens intestinipullorum</name>
    <dbReference type="NCBI Taxonomy" id="2840858"/>
    <lineage>
        <taxon>Bacteria</taxon>
        <taxon>Bacillati</taxon>
        <taxon>Bacillota</taxon>
        <taxon>Clostridia</taxon>
        <taxon>Lachnospirales</taxon>
        <taxon>Lachnospiraceae</taxon>
        <taxon>Lachnospiraceae incertae sedis</taxon>
        <taxon>Candidatus Limivivens</taxon>
    </lineage>
</organism>
<dbReference type="InterPro" id="IPR000169">
    <property type="entry name" value="Pept_cys_AS"/>
</dbReference>
<dbReference type="GO" id="GO:0006508">
    <property type="term" value="P:proteolysis"/>
    <property type="evidence" value="ECO:0007669"/>
    <property type="project" value="InterPro"/>
</dbReference>
<dbReference type="GO" id="GO:0008234">
    <property type="term" value="F:cysteine-type peptidase activity"/>
    <property type="evidence" value="ECO:0007669"/>
    <property type="project" value="InterPro"/>
</dbReference>
<dbReference type="Pfam" id="PF18560">
    <property type="entry name" value="Lectin_like"/>
    <property type="match status" value="1"/>
</dbReference>
<dbReference type="Gene3D" id="3.90.70.10">
    <property type="entry name" value="Cysteine proteinases"/>
    <property type="match status" value="1"/>
</dbReference>
<dbReference type="InterPro" id="IPR038765">
    <property type="entry name" value="Papain-like_cys_pep_sf"/>
</dbReference>
<dbReference type="InterPro" id="IPR040528">
    <property type="entry name" value="Lectin-like"/>
</dbReference>